<organism evidence="3 4">
    <name type="scientific">Saccharothrix algeriensis</name>
    <dbReference type="NCBI Taxonomy" id="173560"/>
    <lineage>
        <taxon>Bacteria</taxon>
        <taxon>Bacillati</taxon>
        <taxon>Actinomycetota</taxon>
        <taxon>Actinomycetes</taxon>
        <taxon>Pseudonocardiales</taxon>
        <taxon>Pseudonocardiaceae</taxon>
        <taxon>Saccharothrix</taxon>
    </lineage>
</organism>
<dbReference type="Proteomes" id="UP000671828">
    <property type="component" value="Chromosome"/>
</dbReference>
<keyword evidence="2" id="KW-1133">Transmembrane helix</keyword>
<keyword evidence="2" id="KW-0472">Membrane</keyword>
<sequence length="224" mass="24150">PGPPGYGPYPQPGAHGPQPPGKKRTGLIVGLAVGAVVLVVGGVFGKLYLDYSDEPGGGPGEQPVAQCELSQELRAQAHVSSFRLVQAPHDSEKGLKMTQCAWEQTKGKDGRNPRVLSFHVYDFSTFSDKQDRNLEQAKNNYSGFNVYARGQQAKPIQGLGDEAIIVAPSAPADLTEANLLVRKGAVVWNIRYSGRDKGFFSDSEFPIGDAEAVVRKTAEELTKR</sequence>
<dbReference type="AlphaFoldDB" id="A0A8T8HSF4"/>
<dbReference type="EMBL" id="CP072788">
    <property type="protein sequence ID" value="QTR01463.1"/>
    <property type="molecule type" value="Genomic_DNA"/>
</dbReference>
<evidence type="ECO:0000256" key="2">
    <source>
        <dbReference type="SAM" id="Phobius"/>
    </source>
</evidence>
<evidence type="ECO:0000313" key="4">
    <source>
        <dbReference type="Proteomes" id="UP000671828"/>
    </source>
</evidence>
<evidence type="ECO:0000256" key="1">
    <source>
        <dbReference type="SAM" id="MobiDB-lite"/>
    </source>
</evidence>
<evidence type="ECO:0008006" key="5">
    <source>
        <dbReference type="Google" id="ProtNLM"/>
    </source>
</evidence>
<feature type="compositionally biased region" description="Pro residues" evidence="1">
    <location>
        <begin position="1"/>
        <end position="11"/>
    </location>
</feature>
<feature type="region of interest" description="Disordered" evidence="1">
    <location>
        <begin position="1"/>
        <end position="21"/>
    </location>
</feature>
<protein>
    <recommendedName>
        <fullName evidence="5">DUF3558 domain-containing protein</fullName>
    </recommendedName>
</protein>
<evidence type="ECO:0000313" key="3">
    <source>
        <dbReference type="EMBL" id="QTR01463.1"/>
    </source>
</evidence>
<accession>A0A8T8HSF4</accession>
<keyword evidence="2" id="KW-0812">Transmembrane</keyword>
<feature type="non-terminal residue" evidence="3">
    <location>
        <position position="1"/>
    </location>
</feature>
<gene>
    <name evidence="3" type="ORF">J7S33_18890</name>
</gene>
<feature type="transmembrane region" description="Helical" evidence="2">
    <location>
        <begin position="27"/>
        <end position="49"/>
    </location>
</feature>
<name>A0A8T8HSF4_9PSEU</name>
<proteinExistence type="predicted"/>
<reference evidence="3" key="1">
    <citation type="submission" date="2021-04" db="EMBL/GenBank/DDBJ databases">
        <title>Saccharothrix algeriensis WGS.</title>
        <authorList>
            <person name="Stuskova K."/>
            <person name="Hakalova E."/>
            <person name="Tebbal A.B."/>
            <person name="Eichmeier A."/>
        </authorList>
    </citation>
    <scope>NUCLEOTIDE SEQUENCE</scope>
    <source>
        <strain evidence="3">NRRL B-24137</strain>
    </source>
</reference>